<reference evidence="2" key="1">
    <citation type="submission" date="2023-11" db="EMBL/GenBank/DDBJ databases">
        <title>Genome assemblies of two species of porcelain crab, Petrolisthes cinctipes and Petrolisthes manimaculis (Anomura: Porcellanidae).</title>
        <authorList>
            <person name="Angst P."/>
        </authorList>
    </citation>
    <scope>NUCLEOTIDE SEQUENCE</scope>
    <source>
        <strain evidence="2">PB745_02</strain>
        <tissue evidence="2">Gill</tissue>
    </source>
</reference>
<name>A0AAE1NRK0_9EUCA</name>
<evidence type="ECO:0000256" key="1">
    <source>
        <dbReference type="SAM" id="MobiDB-lite"/>
    </source>
</evidence>
<accession>A0AAE1NRK0</accession>
<protein>
    <submittedName>
        <fullName evidence="2">Uncharacterized protein</fullName>
    </submittedName>
</protein>
<comment type="caution">
    <text evidence="2">The sequence shown here is derived from an EMBL/GenBank/DDBJ whole genome shotgun (WGS) entry which is preliminary data.</text>
</comment>
<proteinExistence type="predicted"/>
<dbReference type="EMBL" id="JAWZYT010004402">
    <property type="protein sequence ID" value="KAK4293962.1"/>
    <property type="molecule type" value="Genomic_DNA"/>
</dbReference>
<dbReference type="AlphaFoldDB" id="A0AAE1NRK0"/>
<dbReference type="Proteomes" id="UP001292094">
    <property type="component" value="Unassembled WGS sequence"/>
</dbReference>
<keyword evidence="3" id="KW-1185">Reference proteome</keyword>
<evidence type="ECO:0000313" key="2">
    <source>
        <dbReference type="EMBL" id="KAK4293962.1"/>
    </source>
</evidence>
<feature type="region of interest" description="Disordered" evidence="1">
    <location>
        <begin position="1"/>
        <end position="26"/>
    </location>
</feature>
<gene>
    <name evidence="2" type="ORF">Pmani_033380</name>
</gene>
<organism evidence="2 3">
    <name type="scientific">Petrolisthes manimaculis</name>
    <dbReference type="NCBI Taxonomy" id="1843537"/>
    <lineage>
        <taxon>Eukaryota</taxon>
        <taxon>Metazoa</taxon>
        <taxon>Ecdysozoa</taxon>
        <taxon>Arthropoda</taxon>
        <taxon>Crustacea</taxon>
        <taxon>Multicrustacea</taxon>
        <taxon>Malacostraca</taxon>
        <taxon>Eumalacostraca</taxon>
        <taxon>Eucarida</taxon>
        <taxon>Decapoda</taxon>
        <taxon>Pleocyemata</taxon>
        <taxon>Anomura</taxon>
        <taxon>Galatheoidea</taxon>
        <taxon>Porcellanidae</taxon>
        <taxon>Petrolisthes</taxon>
    </lineage>
</organism>
<sequence length="103" mass="11172">MYDCASGVPLTSAASKPREDAQRQALRSNVLASAPQENVHDLDLNMNSGYSLYSQVVNVWTGQLAGWLAGWGEAGRQHVASPSQPTTNSRIIIIINNTFSLTR</sequence>
<evidence type="ECO:0000313" key="3">
    <source>
        <dbReference type="Proteomes" id="UP001292094"/>
    </source>
</evidence>